<dbReference type="Proteomes" id="UP000231282">
    <property type="component" value="Unassembled WGS sequence"/>
</dbReference>
<comment type="caution">
    <text evidence="2">The sequence shown here is derived from an EMBL/GenBank/DDBJ whole genome shotgun (WGS) entry which is preliminary data.</text>
</comment>
<proteinExistence type="predicted"/>
<sequence>MVILSFCGNGFSLAFFSTEDQTMLYFFQRGGENMGAFMPILLGGILGGLLRGVMGIAKSLITKKEESINYSYFFLSLTVSIVIGVIAASLWPEGDFRIALLAGYAGADFLEGLFKLKFNQKFTEIKE</sequence>
<reference evidence="3" key="1">
    <citation type="submission" date="2017-09" db="EMBL/GenBank/DDBJ databases">
        <title>Depth-based differentiation of microbial function through sediment-hosted aquifers and enrichment of novel symbionts in the deep terrestrial subsurface.</title>
        <authorList>
            <person name="Probst A.J."/>
            <person name="Ladd B."/>
            <person name="Jarett J.K."/>
            <person name="Geller-Mcgrath D.E."/>
            <person name="Sieber C.M.K."/>
            <person name="Emerson J.B."/>
            <person name="Anantharaman K."/>
            <person name="Thomas B.C."/>
            <person name="Malmstrom R."/>
            <person name="Stieglmeier M."/>
            <person name="Klingl A."/>
            <person name="Woyke T."/>
            <person name="Ryan C.M."/>
            <person name="Banfield J.F."/>
        </authorList>
    </citation>
    <scope>NUCLEOTIDE SEQUENCE [LARGE SCALE GENOMIC DNA]</scope>
</reference>
<evidence type="ECO:0000313" key="2">
    <source>
        <dbReference type="EMBL" id="PIS14972.1"/>
    </source>
</evidence>
<dbReference type="AlphaFoldDB" id="A0A2H0WQN4"/>
<evidence type="ECO:0000313" key="3">
    <source>
        <dbReference type="Proteomes" id="UP000231282"/>
    </source>
</evidence>
<gene>
    <name evidence="2" type="ORF">COT63_02425</name>
</gene>
<name>A0A2H0WQN4_9BACT</name>
<dbReference type="EMBL" id="PEZH01000049">
    <property type="protein sequence ID" value="PIS14972.1"/>
    <property type="molecule type" value="Genomic_DNA"/>
</dbReference>
<keyword evidence="1" id="KW-0812">Transmembrane</keyword>
<keyword evidence="1" id="KW-1133">Transmembrane helix</keyword>
<accession>A0A2H0WQN4</accession>
<evidence type="ECO:0000256" key="1">
    <source>
        <dbReference type="SAM" id="Phobius"/>
    </source>
</evidence>
<organism evidence="2 3">
    <name type="scientific">Candidatus Shapirobacteria bacterium CG09_land_8_20_14_0_10_38_17</name>
    <dbReference type="NCBI Taxonomy" id="1974884"/>
    <lineage>
        <taxon>Bacteria</taxon>
        <taxon>Candidatus Shapironibacteriota</taxon>
    </lineage>
</organism>
<feature type="transmembrane region" description="Helical" evidence="1">
    <location>
        <begin position="36"/>
        <end position="57"/>
    </location>
</feature>
<protein>
    <submittedName>
        <fullName evidence="2">Uncharacterized protein</fullName>
    </submittedName>
</protein>
<feature type="transmembrane region" description="Helical" evidence="1">
    <location>
        <begin position="69"/>
        <end position="90"/>
    </location>
</feature>
<keyword evidence="1" id="KW-0472">Membrane</keyword>